<dbReference type="InterPro" id="IPR050430">
    <property type="entry name" value="Peptidase_S1"/>
</dbReference>
<dbReference type="PANTHER" id="PTHR24276:SF98">
    <property type="entry name" value="FI18310P1-RELATED"/>
    <property type="match status" value="1"/>
</dbReference>
<protein>
    <submittedName>
        <fullName evidence="9">RxLR-like protein</fullName>
    </submittedName>
</protein>
<name>A0A0N7L4N3_PLAHL</name>
<dbReference type="EMBL" id="CCYD01000349">
    <property type="protein sequence ID" value="CEG39155.1"/>
    <property type="molecule type" value="Genomic_DNA"/>
</dbReference>
<evidence type="ECO:0000256" key="1">
    <source>
        <dbReference type="ARBA" id="ARBA00004613"/>
    </source>
</evidence>
<comment type="subcellular location">
    <subcellularLocation>
        <location evidence="1">Secreted</location>
    </subcellularLocation>
</comment>
<dbReference type="SMART" id="SM00020">
    <property type="entry name" value="Tryp_SPc"/>
    <property type="match status" value="1"/>
</dbReference>
<keyword evidence="4" id="KW-0843">Virulence</keyword>
<keyword evidence="6" id="KW-0325">Glycoprotein</keyword>
<dbReference type="RefSeq" id="XP_024575524.1">
    <property type="nucleotide sequence ID" value="XM_024724671.1"/>
</dbReference>
<feature type="chain" id="PRO_5006015054" evidence="7">
    <location>
        <begin position="22"/>
        <end position="271"/>
    </location>
</feature>
<proteinExistence type="predicted"/>
<keyword evidence="5" id="KW-1015">Disulfide bond</keyword>
<dbReference type="InterPro" id="IPR009003">
    <property type="entry name" value="Peptidase_S1_PA"/>
</dbReference>
<accession>A0A0N7L4N3</accession>
<evidence type="ECO:0000256" key="2">
    <source>
        <dbReference type="ARBA" id="ARBA00022525"/>
    </source>
</evidence>
<dbReference type="PROSITE" id="PS50240">
    <property type="entry name" value="TRYPSIN_DOM"/>
    <property type="match status" value="1"/>
</dbReference>
<evidence type="ECO:0000259" key="8">
    <source>
        <dbReference type="PROSITE" id="PS50240"/>
    </source>
</evidence>
<evidence type="ECO:0000313" key="10">
    <source>
        <dbReference type="Proteomes" id="UP000054928"/>
    </source>
</evidence>
<evidence type="ECO:0000313" key="9">
    <source>
        <dbReference type="EMBL" id="CEG39155.1"/>
    </source>
</evidence>
<evidence type="ECO:0000256" key="6">
    <source>
        <dbReference type="ARBA" id="ARBA00023180"/>
    </source>
</evidence>
<dbReference type="GO" id="GO:0006508">
    <property type="term" value="P:proteolysis"/>
    <property type="evidence" value="ECO:0007669"/>
    <property type="project" value="InterPro"/>
</dbReference>
<dbReference type="Pfam" id="PF00089">
    <property type="entry name" value="Trypsin"/>
    <property type="match status" value="1"/>
</dbReference>
<keyword evidence="3 7" id="KW-0732">Signal</keyword>
<dbReference type="STRING" id="4781.A0A0N7L4N3"/>
<dbReference type="SUPFAM" id="SSF50494">
    <property type="entry name" value="Trypsin-like serine proteases"/>
    <property type="match status" value="1"/>
</dbReference>
<feature type="domain" description="Peptidase S1" evidence="8">
    <location>
        <begin position="29"/>
        <end position="265"/>
    </location>
</feature>
<keyword evidence="10" id="KW-1185">Reference proteome</keyword>
<dbReference type="Proteomes" id="UP000054928">
    <property type="component" value="Unassembled WGS sequence"/>
</dbReference>
<organism evidence="9 10">
    <name type="scientific">Plasmopara halstedii</name>
    <name type="common">Downy mildew of sunflower</name>
    <dbReference type="NCBI Taxonomy" id="4781"/>
    <lineage>
        <taxon>Eukaryota</taxon>
        <taxon>Sar</taxon>
        <taxon>Stramenopiles</taxon>
        <taxon>Oomycota</taxon>
        <taxon>Peronosporomycetes</taxon>
        <taxon>Peronosporales</taxon>
        <taxon>Peronosporaceae</taxon>
        <taxon>Plasmopara</taxon>
    </lineage>
</organism>
<evidence type="ECO:0000256" key="4">
    <source>
        <dbReference type="ARBA" id="ARBA00023026"/>
    </source>
</evidence>
<dbReference type="OMA" id="WAEETMA"/>
<dbReference type="InterPro" id="IPR001254">
    <property type="entry name" value="Trypsin_dom"/>
</dbReference>
<dbReference type="GeneID" id="36404266"/>
<sequence>MKIFITLAAAFLAVTQVNINADHISRNLILGGDIIPKGTKTYTCGIRATPENDNHCAGVLVTSMIVMTSAICTSIQEDLKPNYVAVGNHYINGTEDGEVIKVIKAQNHTLLDIMIPAYDYGFLILEKPSKFPPIELATEADIEFAMLTKVMGWGLTNHPDVPETSDGFETSYELRGVDVQVWKNEDCAVCFNGAIDPTDVCFGGHPNKTFSYGDFGGPLIKETPEKDLLVGVATYTSGGVAGMPSIASRASAAAAFINELSASLTPGPLSS</sequence>
<dbReference type="AlphaFoldDB" id="A0A0N7L4N3"/>
<dbReference type="PANTHER" id="PTHR24276">
    <property type="entry name" value="POLYSERASE-RELATED"/>
    <property type="match status" value="1"/>
</dbReference>
<evidence type="ECO:0000256" key="3">
    <source>
        <dbReference type="ARBA" id="ARBA00022729"/>
    </source>
</evidence>
<evidence type="ECO:0000256" key="5">
    <source>
        <dbReference type="ARBA" id="ARBA00023157"/>
    </source>
</evidence>
<evidence type="ECO:0000256" key="7">
    <source>
        <dbReference type="SAM" id="SignalP"/>
    </source>
</evidence>
<reference evidence="10" key="1">
    <citation type="submission" date="2014-09" db="EMBL/GenBank/DDBJ databases">
        <authorList>
            <person name="Sharma Rahul"/>
            <person name="Thines Marco"/>
        </authorList>
    </citation>
    <scope>NUCLEOTIDE SEQUENCE [LARGE SCALE GENOMIC DNA]</scope>
</reference>
<dbReference type="InterPro" id="IPR043504">
    <property type="entry name" value="Peptidase_S1_PA_chymotrypsin"/>
</dbReference>
<keyword evidence="2" id="KW-0964">Secreted</keyword>
<dbReference type="Gene3D" id="2.40.10.10">
    <property type="entry name" value="Trypsin-like serine proteases"/>
    <property type="match status" value="1"/>
</dbReference>
<dbReference type="GO" id="GO:0005576">
    <property type="term" value="C:extracellular region"/>
    <property type="evidence" value="ECO:0007669"/>
    <property type="project" value="UniProtKB-SubCell"/>
</dbReference>
<dbReference type="OrthoDB" id="93931at2759"/>
<dbReference type="GO" id="GO:0004252">
    <property type="term" value="F:serine-type endopeptidase activity"/>
    <property type="evidence" value="ECO:0007669"/>
    <property type="project" value="InterPro"/>
</dbReference>
<feature type="signal peptide" evidence="7">
    <location>
        <begin position="1"/>
        <end position="21"/>
    </location>
</feature>